<evidence type="ECO:0000313" key="1">
    <source>
        <dbReference type="EMBL" id="ACL63385.1"/>
    </source>
</evidence>
<protein>
    <submittedName>
        <fullName evidence="1">Uncharacterized protein</fullName>
    </submittedName>
</protein>
<dbReference type="AlphaFoldDB" id="B8J704"/>
<accession>B8J704</accession>
<name>B8J704_ANAD2</name>
<sequence length="70" mass="7717">MATWTIRIDAEEVSVTYREGDKVQHCGNSERVLEAEVVGWVHSEADAFDRLVTPSGIFVRQVEPAGGARS</sequence>
<dbReference type="KEGG" id="acp:A2cp1_0024"/>
<dbReference type="EMBL" id="CP001359">
    <property type="protein sequence ID" value="ACL63385.1"/>
    <property type="molecule type" value="Genomic_DNA"/>
</dbReference>
<gene>
    <name evidence="1" type="ordered locus">A2cp1_0024</name>
</gene>
<proteinExistence type="predicted"/>
<organism evidence="1 2">
    <name type="scientific">Anaeromyxobacter dehalogenans (strain ATCC BAA-258 / DSM 21875 / 2CP-1)</name>
    <dbReference type="NCBI Taxonomy" id="455488"/>
    <lineage>
        <taxon>Bacteria</taxon>
        <taxon>Pseudomonadati</taxon>
        <taxon>Myxococcota</taxon>
        <taxon>Myxococcia</taxon>
        <taxon>Myxococcales</taxon>
        <taxon>Cystobacterineae</taxon>
        <taxon>Anaeromyxobacteraceae</taxon>
        <taxon>Anaeromyxobacter</taxon>
    </lineage>
</organism>
<dbReference type="RefSeq" id="WP_012631479.1">
    <property type="nucleotide sequence ID" value="NC_011891.1"/>
</dbReference>
<evidence type="ECO:0000313" key="2">
    <source>
        <dbReference type="Proteomes" id="UP000007089"/>
    </source>
</evidence>
<dbReference type="Proteomes" id="UP000007089">
    <property type="component" value="Chromosome"/>
</dbReference>
<reference evidence="1" key="1">
    <citation type="submission" date="2009-01" db="EMBL/GenBank/DDBJ databases">
        <title>Complete sequence of Anaeromyxobacter dehalogenans 2CP-1.</title>
        <authorList>
            <consortium name="US DOE Joint Genome Institute"/>
            <person name="Lucas S."/>
            <person name="Copeland A."/>
            <person name="Lapidus A."/>
            <person name="Glavina del Rio T."/>
            <person name="Dalin E."/>
            <person name="Tice H."/>
            <person name="Bruce D."/>
            <person name="Goodwin L."/>
            <person name="Pitluck S."/>
            <person name="Saunders E."/>
            <person name="Brettin T."/>
            <person name="Detter J.C."/>
            <person name="Han C."/>
            <person name="Larimer F."/>
            <person name="Land M."/>
            <person name="Hauser L."/>
            <person name="Kyrpides N."/>
            <person name="Ovchinnikova G."/>
            <person name="Beliaev A.S."/>
            <person name="Richardson P."/>
        </authorList>
    </citation>
    <scope>NUCLEOTIDE SEQUENCE</scope>
    <source>
        <strain evidence="1">2CP-1</strain>
    </source>
</reference>
<dbReference type="HOGENOM" id="CLU_2748899_0_0_7"/>
<keyword evidence="2" id="KW-1185">Reference proteome</keyword>